<evidence type="ECO:0000313" key="13">
    <source>
        <dbReference type="EMBL" id="GLS43166.1"/>
    </source>
</evidence>
<feature type="domain" description="ABC transporter" evidence="11">
    <location>
        <begin position="511"/>
        <end position="724"/>
    </location>
</feature>
<dbReference type="InterPro" id="IPR003593">
    <property type="entry name" value="AAA+_ATPase"/>
</dbReference>
<keyword evidence="5" id="KW-0547">Nucleotide-binding</keyword>
<accession>A0ABQ6D0B0</accession>
<organism evidence="13 14">
    <name type="scientific">Methylobacterium brachythecii</name>
    <dbReference type="NCBI Taxonomy" id="1176177"/>
    <lineage>
        <taxon>Bacteria</taxon>
        <taxon>Pseudomonadati</taxon>
        <taxon>Pseudomonadota</taxon>
        <taxon>Alphaproteobacteria</taxon>
        <taxon>Hyphomicrobiales</taxon>
        <taxon>Methylobacteriaceae</taxon>
        <taxon>Methylobacterium</taxon>
    </lineage>
</organism>
<evidence type="ECO:0000313" key="14">
    <source>
        <dbReference type="Proteomes" id="UP001156881"/>
    </source>
</evidence>
<evidence type="ECO:0000256" key="8">
    <source>
        <dbReference type="ARBA" id="ARBA00023136"/>
    </source>
</evidence>
<comment type="similarity">
    <text evidence="2">Belongs to the ABC transporter superfamily.</text>
</comment>
<evidence type="ECO:0000256" key="3">
    <source>
        <dbReference type="ARBA" id="ARBA00022448"/>
    </source>
</evidence>
<dbReference type="PANTHER" id="PTHR11384">
    <property type="entry name" value="ATP-BINDING CASSETTE, SUB-FAMILY D MEMBER"/>
    <property type="match status" value="1"/>
</dbReference>
<dbReference type="InterPro" id="IPR050835">
    <property type="entry name" value="ABC_transporter_sub-D"/>
</dbReference>
<feature type="transmembrane region" description="Helical" evidence="10">
    <location>
        <begin position="51"/>
        <end position="68"/>
    </location>
</feature>
<evidence type="ECO:0000256" key="2">
    <source>
        <dbReference type="ARBA" id="ARBA00005417"/>
    </source>
</evidence>
<feature type="transmembrane region" description="Helical" evidence="10">
    <location>
        <begin position="21"/>
        <end position="45"/>
    </location>
</feature>
<dbReference type="EMBL" id="BSPG01000004">
    <property type="protein sequence ID" value="GLS43166.1"/>
    <property type="molecule type" value="Genomic_DNA"/>
</dbReference>
<dbReference type="GO" id="GO:0005524">
    <property type="term" value="F:ATP binding"/>
    <property type="evidence" value="ECO:0007669"/>
    <property type="project" value="UniProtKB-KW"/>
</dbReference>
<feature type="transmembrane region" description="Helical" evidence="10">
    <location>
        <begin position="80"/>
        <end position="102"/>
    </location>
</feature>
<dbReference type="SMART" id="SM00382">
    <property type="entry name" value="AAA"/>
    <property type="match status" value="1"/>
</dbReference>
<dbReference type="Gene3D" id="1.20.1560.10">
    <property type="entry name" value="ABC transporter type 1, transmembrane domain"/>
    <property type="match status" value="1"/>
</dbReference>
<evidence type="ECO:0000256" key="6">
    <source>
        <dbReference type="ARBA" id="ARBA00022840"/>
    </source>
</evidence>
<dbReference type="Proteomes" id="UP001156881">
    <property type="component" value="Unassembled WGS sequence"/>
</dbReference>
<evidence type="ECO:0000259" key="12">
    <source>
        <dbReference type="PROSITE" id="PS50929"/>
    </source>
</evidence>
<keyword evidence="6 13" id="KW-0067">ATP-binding</keyword>
<feature type="transmembrane region" description="Helical" evidence="10">
    <location>
        <begin position="325"/>
        <end position="348"/>
    </location>
</feature>
<feature type="region of interest" description="Disordered" evidence="9">
    <location>
        <begin position="702"/>
        <end position="724"/>
    </location>
</feature>
<name>A0ABQ6D0B0_9HYPH</name>
<feature type="transmembrane region" description="Helical" evidence="10">
    <location>
        <begin position="114"/>
        <end position="132"/>
    </location>
</feature>
<dbReference type="CDD" id="cd03223">
    <property type="entry name" value="ABCD_peroxisomal_ALDP"/>
    <property type="match status" value="1"/>
</dbReference>
<comment type="subcellular location">
    <subcellularLocation>
        <location evidence="1">Cell membrane</location>
        <topology evidence="1">Multi-pass membrane protein</topology>
    </subcellularLocation>
</comment>
<dbReference type="SUPFAM" id="SSF52540">
    <property type="entry name" value="P-loop containing nucleoside triphosphate hydrolases"/>
    <property type="match status" value="1"/>
</dbReference>
<proteinExistence type="inferred from homology"/>
<dbReference type="InterPro" id="IPR011527">
    <property type="entry name" value="ABC1_TM_dom"/>
</dbReference>
<feature type="transmembrane region" description="Helical" evidence="10">
    <location>
        <begin position="419"/>
        <end position="438"/>
    </location>
</feature>
<protein>
    <submittedName>
        <fullName evidence="13">ATP-binding protein</fullName>
    </submittedName>
</protein>
<dbReference type="PROSITE" id="PS00211">
    <property type="entry name" value="ABC_TRANSPORTER_1"/>
    <property type="match status" value="1"/>
</dbReference>
<keyword evidence="8 10" id="KW-0472">Membrane</keyword>
<evidence type="ECO:0000256" key="10">
    <source>
        <dbReference type="SAM" id="Phobius"/>
    </source>
</evidence>
<evidence type="ECO:0000256" key="5">
    <source>
        <dbReference type="ARBA" id="ARBA00022741"/>
    </source>
</evidence>
<keyword evidence="4 10" id="KW-0812">Transmembrane</keyword>
<dbReference type="InterPro" id="IPR003439">
    <property type="entry name" value="ABC_transporter-like_ATP-bd"/>
</dbReference>
<dbReference type="Pfam" id="PF06472">
    <property type="entry name" value="ABC_membrane_2"/>
    <property type="match status" value="1"/>
</dbReference>
<evidence type="ECO:0000256" key="4">
    <source>
        <dbReference type="ARBA" id="ARBA00022692"/>
    </source>
</evidence>
<keyword evidence="14" id="KW-1185">Reference proteome</keyword>
<feature type="transmembrane region" description="Helical" evidence="10">
    <location>
        <begin position="173"/>
        <end position="191"/>
    </location>
</feature>
<feature type="transmembrane region" description="Helical" evidence="10">
    <location>
        <begin position="211"/>
        <end position="235"/>
    </location>
</feature>
<dbReference type="PROSITE" id="PS50893">
    <property type="entry name" value="ABC_TRANSPORTER_2"/>
    <property type="match status" value="1"/>
</dbReference>
<evidence type="ECO:0000256" key="1">
    <source>
        <dbReference type="ARBA" id="ARBA00004651"/>
    </source>
</evidence>
<dbReference type="Gene3D" id="3.40.50.300">
    <property type="entry name" value="P-loop containing nucleotide triphosphate hydrolases"/>
    <property type="match status" value="1"/>
</dbReference>
<keyword evidence="3" id="KW-0813">Transport</keyword>
<feature type="domain" description="ABC transmembrane type-1" evidence="12">
    <location>
        <begin position="175"/>
        <end position="473"/>
    </location>
</feature>
<dbReference type="Pfam" id="PF00005">
    <property type="entry name" value="ABC_tran"/>
    <property type="match status" value="1"/>
</dbReference>
<evidence type="ECO:0000259" key="11">
    <source>
        <dbReference type="PROSITE" id="PS50893"/>
    </source>
</evidence>
<dbReference type="PROSITE" id="PS50929">
    <property type="entry name" value="ABC_TM1F"/>
    <property type="match status" value="1"/>
</dbReference>
<evidence type="ECO:0000256" key="7">
    <source>
        <dbReference type="ARBA" id="ARBA00022989"/>
    </source>
</evidence>
<dbReference type="SUPFAM" id="SSF90123">
    <property type="entry name" value="ABC transporter transmembrane region"/>
    <property type="match status" value="1"/>
</dbReference>
<comment type="caution">
    <text evidence="13">The sequence shown here is derived from an EMBL/GenBank/DDBJ whole genome shotgun (WGS) entry which is preliminary data.</text>
</comment>
<dbReference type="InterPro" id="IPR027417">
    <property type="entry name" value="P-loop_NTPase"/>
</dbReference>
<dbReference type="InterPro" id="IPR036640">
    <property type="entry name" value="ABC1_TM_sf"/>
</dbReference>
<keyword evidence="7 10" id="KW-1133">Transmembrane helix</keyword>
<evidence type="ECO:0000256" key="9">
    <source>
        <dbReference type="SAM" id="MobiDB-lite"/>
    </source>
</evidence>
<sequence>MGSGIADPPEPIREILRETSVAALKSGLGIQAVLTAIVALLLIAAPGLPSPPLYVSLAGFAMAGILLASRNISAYLKIFISVYGIGFLFLALAKQAAVLGLLPPVLAALLPPEFASTGAVVFAAIVLAISYLQPIRDITLIADPYFATRDEPTREIGPFRFLGRTEGTLGQRLVALSIFITFAQVALQLRLNFWYRDLFNALQEYKAEVFWYQLIWIFGPLATVWVIIGMLDVFVDASLHIRWRTWLTKSLYERWLDGGTHYRIPFTDEHADNPDQRIQSDVNLFIQQTTTLSIRLLSQAATLVSFMVILWSLSRDFVLPFTDTVIPGFLVWLVIGYAVIGTWLTHLVGRPLIGLDFRQEKVEADFRFSLARSRIYSEQIALLRGERAETVRLRGLFNSIIENYLGIIYRRIKLGSLTLSYSQISVVFPYILAAPSYFAKKITLGQFQQTADAFSSVQGALSFFISSYTTLASYKANTNRLSSFKRAMTKAEALSGAGYGLVQGNESRGDVTAKDLVLGLPDGREIVQTAGFALPKGVATLVTGPSGSGKSTLFRAIAGIWPFGKGRVDVPAGQSALLLPQRPYIPLGTLRGAVSYPNTTDQFSDDAIRDALTAAQLPQLADSLDLVDAWDQRLSGGEQQRLAIARAILAKPDWLFLDESTAALDEPSEAGIYRTLREKLPGTTIVSIGHRSTLHELHDGRIDMQPANDGRFEPKRLPAPAAAE</sequence>
<feature type="transmembrane region" description="Helical" evidence="10">
    <location>
        <begin position="296"/>
        <end position="313"/>
    </location>
</feature>
<gene>
    <name evidence="13" type="ORF">GCM10007884_11510</name>
</gene>
<reference evidence="14" key="1">
    <citation type="journal article" date="2019" name="Int. J. Syst. Evol. Microbiol.">
        <title>The Global Catalogue of Microorganisms (GCM) 10K type strain sequencing project: providing services to taxonomists for standard genome sequencing and annotation.</title>
        <authorList>
            <consortium name="The Broad Institute Genomics Platform"/>
            <consortium name="The Broad Institute Genome Sequencing Center for Infectious Disease"/>
            <person name="Wu L."/>
            <person name="Ma J."/>
        </authorList>
    </citation>
    <scope>NUCLEOTIDE SEQUENCE [LARGE SCALE GENOMIC DNA]</scope>
    <source>
        <strain evidence="14">NBRC 107710</strain>
    </source>
</reference>
<dbReference type="InterPro" id="IPR017871">
    <property type="entry name" value="ABC_transporter-like_CS"/>
</dbReference>
<dbReference type="PANTHER" id="PTHR11384:SF59">
    <property type="entry name" value="LYSOSOMAL COBALAMIN TRANSPORTER ABCD4"/>
    <property type="match status" value="1"/>
</dbReference>